<dbReference type="EMBL" id="CM047899">
    <property type="protein sequence ID" value="KAJ0102114.1"/>
    <property type="molecule type" value="Genomic_DNA"/>
</dbReference>
<name>A0ACC1BT31_9ROSI</name>
<keyword evidence="2" id="KW-1185">Reference proteome</keyword>
<comment type="caution">
    <text evidence="1">The sequence shown here is derived from an EMBL/GenBank/DDBJ whole genome shotgun (WGS) entry which is preliminary data.</text>
</comment>
<sequence>MDSVSFGSECGFNRDLYKAAIKGEIQPFTDGNQQLDLILTPIKNTILHVHLSSETQKSISFVRQMLEKCPSLLLQVNANGHTPQTRKSREFVRKMLEKCPSLLLQVNANGDTPLHVAARHGNSSIVKVLIECAKTQPQDTESGLTYMQLMIRKSNNEGNSALHEAVVSDYVRVVKILTKEDPEFSHFANNLGETPLFIAAERACLSSLRKILKRCKSAAHEGPHGMTALHVAAMNNHKGITRELLKNKKCLTKNRNENGWTPLHFAAYDGCPDITKLLLDSDISAAYVADKDRKMTPLHVAVSNAFPLDNWYWPKQFYGHMQITEEIISQCPDCCQMVDDRGWNVLHFAMTMLPVQQLNTLLENPILRDLVTKKDARGNTPLHVLAACRPREYHRIKKKLEGKRYHYAVNKQNDTIHEIIFLGSPQLQEEIQELSSSDGTGPYWRGVINENPFWIFTELSRFEKTKDSEMVVATLIATVTFTAALTMPGGYRSEKGPDQGTAFLSRKAAFQAFVITDATAFVLSLAAVFIHFFAARNLSALWFFRAYTRLLISLAIVAVVVAFSTGTYAVLSPSLGFAIATCLIGLSFFLGIFTLIYLRCLWKHRILK</sequence>
<accession>A0ACC1BT31</accession>
<reference evidence="2" key="1">
    <citation type="journal article" date="2023" name="G3 (Bethesda)">
        <title>Genome assembly and association tests identify interacting loci associated with vigor, precocity, and sex in interspecific pistachio rootstocks.</title>
        <authorList>
            <person name="Palmer W."/>
            <person name="Jacygrad E."/>
            <person name="Sagayaradj S."/>
            <person name="Cavanaugh K."/>
            <person name="Han R."/>
            <person name="Bertier L."/>
            <person name="Beede B."/>
            <person name="Kafkas S."/>
            <person name="Golino D."/>
            <person name="Preece J."/>
            <person name="Michelmore R."/>
        </authorList>
    </citation>
    <scope>NUCLEOTIDE SEQUENCE [LARGE SCALE GENOMIC DNA]</scope>
</reference>
<dbReference type="Proteomes" id="UP001164250">
    <property type="component" value="Chromosome 3"/>
</dbReference>
<gene>
    <name evidence="1" type="ORF">Patl1_05790</name>
</gene>
<evidence type="ECO:0000313" key="2">
    <source>
        <dbReference type="Proteomes" id="UP001164250"/>
    </source>
</evidence>
<evidence type="ECO:0000313" key="1">
    <source>
        <dbReference type="EMBL" id="KAJ0102114.1"/>
    </source>
</evidence>
<protein>
    <submittedName>
        <fullName evidence="1">Uncharacterized protein</fullName>
    </submittedName>
</protein>
<organism evidence="1 2">
    <name type="scientific">Pistacia atlantica</name>
    <dbReference type="NCBI Taxonomy" id="434234"/>
    <lineage>
        <taxon>Eukaryota</taxon>
        <taxon>Viridiplantae</taxon>
        <taxon>Streptophyta</taxon>
        <taxon>Embryophyta</taxon>
        <taxon>Tracheophyta</taxon>
        <taxon>Spermatophyta</taxon>
        <taxon>Magnoliopsida</taxon>
        <taxon>eudicotyledons</taxon>
        <taxon>Gunneridae</taxon>
        <taxon>Pentapetalae</taxon>
        <taxon>rosids</taxon>
        <taxon>malvids</taxon>
        <taxon>Sapindales</taxon>
        <taxon>Anacardiaceae</taxon>
        <taxon>Pistacia</taxon>
    </lineage>
</organism>
<proteinExistence type="predicted"/>